<dbReference type="AlphaFoldDB" id="A0A0F9NPE6"/>
<dbReference type="EMBL" id="LAZR01003302">
    <property type="protein sequence ID" value="KKN19784.1"/>
    <property type="molecule type" value="Genomic_DNA"/>
</dbReference>
<name>A0A0F9NPE6_9ZZZZ</name>
<proteinExistence type="predicted"/>
<evidence type="ECO:0000313" key="1">
    <source>
        <dbReference type="EMBL" id="KKN19784.1"/>
    </source>
</evidence>
<gene>
    <name evidence="1" type="ORF">LCGC14_0942330</name>
</gene>
<protein>
    <submittedName>
        <fullName evidence="1">Uncharacterized protein</fullName>
    </submittedName>
</protein>
<sequence>MPDEVKVGLVFTRSTKRTYRFDADETDDENPLISTLYVQQSAFPMGPPHTIAVTVEAE</sequence>
<organism evidence="1">
    <name type="scientific">marine sediment metagenome</name>
    <dbReference type="NCBI Taxonomy" id="412755"/>
    <lineage>
        <taxon>unclassified sequences</taxon>
        <taxon>metagenomes</taxon>
        <taxon>ecological metagenomes</taxon>
    </lineage>
</organism>
<comment type="caution">
    <text evidence="1">The sequence shown here is derived from an EMBL/GenBank/DDBJ whole genome shotgun (WGS) entry which is preliminary data.</text>
</comment>
<accession>A0A0F9NPE6</accession>
<reference evidence="1" key="1">
    <citation type="journal article" date="2015" name="Nature">
        <title>Complex archaea that bridge the gap between prokaryotes and eukaryotes.</title>
        <authorList>
            <person name="Spang A."/>
            <person name="Saw J.H."/>
            <person name="Jorgensen S.L."/>
            <person name="Zaremba-Niedzwiedzka K."/>
            <person name="Martijn J."/>
            <person name="Lind A.E."/>
            <person name="van Eijk R."/>
            <person name="Schleper C."/>
            <person name="Guy L."/>
            <person name="Ettema T.J."/>
        </authorList>
    </citation>
    <scope>NUCLEOTIDE SEQUENCE</scope>
</reference>